<dbReference type="GO" id="GO:0005975">
    <property type="term" value="P:carbohydrate metabolic process"/>
    <property type="evidence" value="ECO:0007669"/>
    <property type="project" value="InterPro"/>
</dbReference>
<accession>A0A7K3LYE2</accession>
<dbReference type="PROSITE" id="PS51677">
    <property type="entry name" value="NODB"/>
    <property type="match status" value="1"/>
</dbReference>
<dbReference type="EMBL" id="WLZY01000001">
    <property type="protein sequence ID" value="NDL56034.1"/>
    <property type="molecule type" value="Genomic_DNA"/>
</dbReference>
<evidence type="ECO:0000259" key="5">
    <source>
        <dbReference type="PROSITE" id="PS51677"/>
    </source>
</evidence>
<proteinExistence type="predicted"/>
<dbReference type="GO" id="GO:0016810">
    <property type="term" value="F:hydrolase activity, acting on carbon-nitrogen (but not peptide) bonds"/>
    <property type="evidence" value="ECO:0007669"/>
    <property type="project" value="InterPro"/>
</dbReference>
<feature type="chain" id="PRO_5038491806" evidence="4">
    <location>
        <begin position="22"/>
        <end position="284"/>
    </location>
</feature>
<dbReference type="Pfam" id="PF01522">
    <property type="entry name" value="Polysacc_deac_1"/>
    <property type="match status" value="1"/>
</dbReference>
<evidence type="ECO:0000256" key="1">
    <source>
        <dbReference type="ARBA" id="ARBA00022723"/>
    </source>
</evidence>
<keyword evidence="4" id="KW-0732">Signal</keyword>
<dbReference type="SUPFAM" id="SSF88713">
    <property type="entry name" value="Glycoside hydrolase/deacetylase"/>
    <property type="match status" value="1"/>
</dbReference>
<keyword evidence="2" id="KW-0378">Hydrolase</keyword>
<comment type="caution">
    <text evidence="6">The sequence shown here is derived from an EMBL/GenBank/DDBJ whole genome shotgun (WGS) entry which is preliminary data.</text>
</comment>
<gene>
    <name evidence="6" type="ORF">F7O44_02995</name>
</gene>
<dbReference type="PANTHER" id="PTHR10587:SF133">
    <property type="entry name" value="CHITIN DEACETYLASE 1-RELATED"/>
    <property type="match status" value="1"/>
</dbReference>
<dbReference type="AlphaFoldDB" id="A0A7K3LYE2"/>
<dbReference type="GO" id="GO:0016020">
    <property type="term" value="C:membrane"/>
    <property type="evidence" value="ECO:0007669"/>
    <property type="project" value="TreeGrafter"/>
</dbReference>
<dbReference type="CDD" id="cd10917">
    <property type="entry name" value="CE4_NodB_like_6s_7s"/>
    <property type="match status" value="1"/>
</dbReference>
<dbReference type="Gene3D" id="3.20.20.370">
    <property type="entry name" value="Glycoside hydrolase/deacetylase"/>
    <property type="match status" value="1"/>
</dbReference>
<evidence type="ECO:0000256" key="3">
    <source>
        <dbReference type="SAM" id="MobiDB-lite"/>
    </source>
</evidence>
<feature type="domain" description="NodB homology" evidence="5">
    <location>
        <begin position="97"/>
        <end position="279"/>
    </location>
</feature>
<evidence type="ECO:0000256" key="2">
    <source>
        <dbReference type="ARBA" id="ARBA00022801"/>
    </source>
</evidence>
<keyword evidence="1" id="KW-0479">Metal-binding</keyword>
<dbReference type="RefSeq" id="WP_162448678.1">
    <property type="nucleotide sequence ID" value="NZ_WLZY01000001.1"/>
</dbReference>
<dbReference type="PANTHER" id="PTHR10587">
    <property type="entry name" value="GLYCOSYL TRANSFERASE-RELATED"/>
    <property type="match status" value="1"/>
</dbReference>
<dbReference type="GO" id="GO:0046872">
    <property type="term" value="F:metal ion binding"/>
    <property type="evidence" value="ECO:0007669"/>
    <property type="project" value="UniProtKB-KW"/>
</dbReference>
<sequence length="284" mass="29137">MKVSAPVVVGLVVGLFAYGMANNGSGDETISTSGNPASSPSPDGDGSADTGTGRSGDDDAGSSDSGSSGSGGGTAGDYFPDTGGIAIPDLPPISVDAAVTLTFDDGPHATYTPQILDMLAAHDAHAVFCVVGEKVRERPDLVRRIVDEGHALCNHTYSHDHELSTRSATRISEEISDTAEAIDDAVPGAGARFFRQPGTHVSPEVAPIVEEHGLTALDWTVDPKDWDRPGAAGIAKRVIEGVEPGAVVLLHDGGGDRSETVRALAYILAILDAVGYDTVVPPTS</sequence>
<dbReference type="InterPro" id="IPR050248">
    <property type="entry name" value="Polysacc_deacetylase_ArnD"/>
</dbReference>
<protein>
    <submittedName>
        <fullName evidence="6">Polysaccharide deacetylase family protein</fullName>
    </submittedName>
</protein>
<evidence type="ECO:0000313" key="7">
    <source>
        <dbReference type="Proteomes" id="UP000460435"/>
    </source>
</evidence>
<feature type="signal peptide" evidence="4">
    <location>
        <begin position="1"/>
        <end position="21"/>
    </location>
</feature>
<organism evidence="6 7">
    <name type="scientific">Phytoactinopolyspora mesophila</name>
    <dbReference type="NCBI Taxonomy" id="2650750"/>
    <lineage>
        <taxon>Bacteria</taxon>
        <taxon>Bacillati</taxon>
        <taxon>Actinomycetota</taxon>
        <taxon>Actinomycetes</taxon>
        <taxon>Jiangellales</taxon>
        <taxon>Jiangellaceae</taxon>
        <taxon>Phytoactinopolyspora</taxon>
    </lineage>
</organism>
<evidence type="ECO:0000256" key="4">
    <source>
        <dbReference type="SAM" id="SignalP"/>
    </source>
</evidence>
<reference evidence="6 7" key="1">
    <citation type="submission" date="2019-11" db="EMBL/GenBank/DDBJ databases">
        <authorList>
            <person name="Li X.-J."/>
            <person name="Feng X.-M."/>
        </authorList>
    </citation>
    <scope>NUCLEOTIDE SEQUENCE [LARGE SCALE GENOMIC DNA]</scope>
    <source>
        <strain evidence="6 7">XMNu-373</strain>
    </source>
</reference>
<name>A0A7K3LYE2_9ACTN</name>
<dbReference type="InterPro" id="IPR011330">
    <property type="entry name" value="Glyco_hydro/deAcase_b/a-brl"/>
</dbReference>
<dbReference type="Proteomes" id="UP000460435">
    <property type="component" value="Unassembled WGS sequence"/>
</dbReference>
<evidence type="ECO:0000313" key="6">
    <source>
        <dbReference type="EMBL" id="NDL56034.1"/>
    </source>
</evidence>
<dbReference type="InterPro" id="IPR002509">
    <property type="entry name" value="NODB_dom"/>
</dbReference>
<feature type="compositionally biased region" description="Low complexity" evidence="3">
    <location>
        <begin position="33"/>
        <end position="52"/>
    </location>
</feature>
<keyword evidence="7" id="KW-1185">Reference proteome</keyword>
<feature type="region of interest" description="Disordered" evidence="3">
    <location>
        <begin position="25"/>
        <end position="83"/>
    </location>
</feature>